<comment type="caution">
    <text evidence="1">The sequence shown here is derived from an EMBL/GenBank/DDBJ whole genome shotgun (WGS) entry which is preliminary data.</text>
</comment>
<organism evidence="1 2">
    <name type="scientific">Rhizopus delemar</name>
    <dbReference type="NCBI Taxonomy" id="936053"/>
    <lineage>
        <taxon>Eukaryota</taxon>
        <taxon>Fungi</taxon>
        <taxon>Fungi incertae sedis</taxon>
        <taxon>Mucoromycota</taxon>
        <taxon>Mucoromycotina</taxon>
        <taxon>Mucoromycetes</taxon>
        <taxon>Mucorales</taxon>
        <taxon>Mucorineae</taxon>
        <taxon>Rhizopodaceae</taxon>
        <taxon>Rhizopus</taxon>
    </lineage>
</organism>
<evidence type="ECO:0000313" key="2">
    <source>
        <dbReference type="Proteomes" id="UP000740926"/>
    </source>
</evidence>
<dbReference type="Proteomes" id="UP000740926">
    <property type="component" value="Unassembled WGS sequence"/>
</dbReference>
<accession>A0A9P7C4S4</accession>
<name>A0A9P7C4S4_9FUNG</name>
<reference evidence="1 2" key="1">
    <citation type="journal article" date="2020" name="Microb. Genom.">
        <title>Genetic diversity of clinical and environmental Mucorales isolates obtained from an investigation of mucormycosis cases among solid organ transplant recipients.</title>
        <authorList>
            <person name="Nguyen M.H."/>
            <person name="Kaul D."/>
            <person name="Muto C."/>
            <person name="Cheng S.J."/>
            <person name="Richter R.A."/>
            <person name="Bruno V.M."/>
            <person name="Liu G."/>
            <person name="Beyhan S."/>
            <person name="Sundermann A.J."/>
            <person name="Mounaud S."/>
            <person name="Pasculle A.W."/>
            <person name="Nierman W.C."/>
            <person name="Driscoll E."/>
            <person name="Cumbie R."/>
            <person name="Clancy C.J."/>
            <person name="Dupont C.L."/>
        </authorList>
    </citation>
    <scope>NUCLEOTIDE SEQUENCE [LARGE SCALE GENOMIC DNA]</scope>
    <source>
        <strain evidence="1 2">GL24</strain>
    </source>
</reference>
<protein>
    <submittedName>
        <fullName evidence="1">Uncharacterized protein</fullName>
    </submittedName>
</protein>
<sequence>MPLPPIAETARIAIAERSGRERLQGLAHGEVAHRHRRIQVIGSGGIDQFTDQHRWLAHTAIAWIGTQVAQVEHLLRRGKQLQEQETVVFAGRAVAGSATRRVQFGS</sequence>
<proteinExistence type="predicted"/>
<keyword evidence="2" id="KW-1185">Reference proteome</keyword>
<dbReference type="AlphaFoldDB" id="A0A9P7C4S4"/>
<gene>
    <name evidence="1" type="ORF">G6F50_015079</name>
</gene>
<evidence type="ECO:0000313" key="1">
    <source>
        <dbReference type="EMBL" id="KAG1536379.1"/>
    </source>
</evidence>
<dbReference type="EMBL" id="JAANIU010007907">
    <property type="protein sequence ID" value="KAG1536379.1"/>
    <property type="molecule type" value="Genomic_DNA"/>
</dbReference>